<feature type="region of interest" description="Disordered" evidence="1">
    <location>
        <begin position="353"/>
        <end position="372"/>
    </location>
</feature>
<name>A0A822WYY1_9ENTR</name>
<dbReference type="RefSeq" id="WP_063162128.1">
    <property type="nucleotide sequence ID" value="NZ_CP126753.1"/>
</dbReference>
<feature type="compositionally biased region" description="Low complexity" evidence="1">
    <location>
        <begin position="223"/>
        <end position="239"/>
    </location>
</feature>
<dbReference type="SUPFAM" id="SSF69279">
    <property type="entry name" value="Phage tail proteins"/>
    <property type="match status" value="1"/>
</dbReference>
<organism evidence="2 3">
    <name type="scientific">Enterobacter hormaechei</name>
    <dbReference type="NCBI Taxonomy" id="158836"/>
    <lineage>
        <taxon>Bacteria</taxon>
        <taxon>Pseudomonadati</taxon>
        <taxon>Pseudomonadota</taxon>
        <taxon>Gammaproteobacteria</taxon>
        <taxon>Enterobacterales</taxon>
        <taxon>Enterobacteriaceae</taxon>
        <taxon>Enterobacter</taxon>
        <taxon>Enterobacter cloacae complex</taxon>
    </lineage>
</organism>
<protein>
    <submittedName>
        <fullName evidence="2">Phage late control D family protein</fullName>
    </submittedName>
</protein>
<evidence type="ECO:0000313" key="3">
    <source>
        <dbReference type="Proteomes" id="UP000076205"/>
    </source>
</evidence>
<proteinExistence type="predicted"/>
<evidence type="ECO:0000256" key="1">
    <source>
        <dbReference type="SAM" id="MobiDB-lite"/>
    </source>
</evidence>
<dbReference type="Pfam" id="PF05954">
    <property type="entry name" value="Phage_GPD"/>
    <property type="match status" value="1"/>
</dbReference>
<reference evidence="2 3" key="1">
    <citation type="submission" date="2016-03" db="EMBL/GenBank/DDBJ databases">
        <authorList>
            <consortium name="Pathogen Informatics"/>
        </authorList>
    </citation>
    <scope>NUCLEOTIDE SEQUENCE [LARGE SCALE GENOMIC DNA]</scope>
    <source>
        <strain evidence="3">e1424</strain>
    </source>
</reference>
<dbReference type="EMBL" id="FJYW01000010">
    <property type="protein sequence ID" value="CZY07247.1"/>
    <property type="molecule type" value="Genomic_DNA"/>
</dbReference>
<dbReference type="AlphaFoldDB" id="A0A822WYY1"/>
<evidence type="ECO:0000313" key="2">
    <source>
        <dbReference type="EMBL" id="CZY07247.1"/>
    </source>
</evidence>
<sequence length="372" mass="39861">MADQIVKPEYAPAFSVSAEGKDITRALQQCLAELTLTDYGGATAKADELKITLLSETLSLPTKGARLRVALGFNDQLVDKGWFVVSGVASSGPPRRIEIYATAAPMNAQKQPGDVISQKTRSWDNLRLADLVKTVATENGLVPKVAAELADIHIDHVDQVAESDANLLTRLARTWNAVSKPSGGYWLFLRQGATANASGEQTAALIITPEEVSNWSYSEGERGSSTGKATASSGKSSGKIGVRYYDEADGKTKTTTVDHDGPSMANPYTQPVKATADQQAKAKKTQARRNEQKMTVTGPCRPRHVPLTAESGVSTSGFGEREDRAWVVESLVFSLTPAGFSFTYNLVVDIRKPAKSSKKSGSSDKTGPNYFG</sequence>
<dbReference type="Proteomes" id="UP000076205">
    <property type="component" value="Unassembled WGS sequence"/>
</dbReference>
<gene>
    <name evidence="2" type="ORF">SAMEA2273352_04078</name>
</gene>
<comment type="caution">
    <text evidence="2">The sequence shown here is derived from an EMBL/GenBank/DDBJ whole genome shotgun (WGS) entry which is preliminary data.</text>
</comment>
<accession>A0A822WYY1</accession>
<feature type="region of interest" description="Disordered" evidence="1">
    <location>
        <begin position="216"/>
        <end position="240"/>
    </location>
</feature>
<feature type="region of interest" description="Disordered" evidence="1">
    <location>
        <begin position="272"/>
        <end position="317"/>
    </location>
</feature>